<gene>
    <name evidence="1" type="ORF">K452DRAFT_119077</name>
</gene>
<sequence length="77" mass="8844">MFYFVATSLVSLLPDRSSSIKYIAVSYIFQFTISRNQLGVRSHHANQSTCSGTELKTYRRSLRVVRFKQFCSRLSSA</sequence>
<dbReference type="Proteomes" id="UP000799438">
    <property type="component" value="Unassembled WGS sequence"/>
</dbReference>
<evidence type="ECO:0000313" key="1">
    <source>
        <dbReference type="EMBL" id="KAF2145364.1"/>
    </source>
</evidence>
<dbReference type="AlphaFoldDB" id="A0A6A6BQ45"/>
<keyword evidence="2" id="KW-1185">Reference proteome</keyword>
<dbReference type="GeneID" id="54292644"/>
<dbReference type="RefSeq" id="XP_033401076.1">
    <property type="nucleotide sequence ID" value="XM_033535150.1"/>
</dbReference>
<proteinExistence type="predicted"/>
<accession>A0A6A6BQ45</accession>
<evidence type="ECO:0000313" key="2">
    <source>
        <dbReference type="Proteomes" id="UP000799438"/>
    </source>
</evidence>
<protein>
    <submittedName>
        <fullName evidence="1">Uncharacterized protein</fullName>
    </submittedName>
</protein>
<dbReference type="EMBL" id="ML995477">
    <property type="protein sequence ID" value="KAF2145364.1"/>
    <property type="molecule type" value="Genomic_DNA"/>
</dbReference>
<organism evidence="1 2">
    <name type="scientific">Aplosporella prunicola CBS 121167</name>
    <dbReference type="NCBI Taxonomy" id="1176127"/>
    <lineage>
        <taxon>Eukaryota</taxon>
        <taxon>Fungi</taxon>
        <taxon>Dikarya</taxon>
        <taxon>Ascomycota</taxon>
        <taxon>Pezizomycotina</taxon>
        <taxon>Dothideomycetes</taxon>
        <taxon>Dothideomycetes incertae sedis</taxon>
        <taxon>Botryosphaeriales</taxon>
        <taxon>Aplosporellaceae</taxon>
        <taxon>Aplosporella</taxon>
    </lineage>
</organism>
<name>A0A6A6BQ45_9PEZI</name>
<reference evidence="1" key="1">
    <citation type="journal article" date="2020" name="Stud. Mycol.">
        <title>101 Dothideomycetes genomes: a test case for predicting lifestyles and emergence of pathogens.</title>
        <authorList>
            <person name="Haridas S."/>
            <person name="Albert R."/>
            <person name="Binder M."/>
            <person name="Bloem J."/>
            <person name="Labutti K."/>
            <person name="Salamov A."/>
            <person name="Andreopoulos B."/>
            <person name="Baker S."/>
            <person name="Barry K."/>
            <person name="Bills G."/>
            <person name="Bluhm B."/>
            <person name="Cannon C."/>
            <person name="Castanera R."/>
            <person name="Culley D."/>
            <person name="Daum C."/>
            <person name="Ezra D."/>
            <person name="Gonzalez J."/>
            <person name="Henrissat B."/>
            <person name="Kuo A."/>
            <person name="Liang C."/>
            <person name="Lipzen A."/>
            <person name="Lutzoni F."/>
            <person name="Magnuson J."/>
            <person name="Mondo S."/>
            <person name="Nolan M."/>
            <person name="Ohm R."/>
            <person name="Pangilinan J."/>
            <person name="Park H.-J."/>
            <person name="Ramirez L."/>
            <person name="Alfaro M."/>
            <person name="Sun H."/>
            <person name="Tritt A."/>
            <person name="Yoshinaga Y."/>
            <person name="Zwiers L.-H."/>
            <person name="Turgeon B."/>
            <person name="Goodwin S."/>
            <person name="Spatafora J."/>
            <person name="Crous P."/>
            <person name="Grigoriev I."/>
        </authorList>
    </citation>
    <scope>NUCLEOTIDE SEQUENCE</scope>
    <source>
        <strain evidence="1">CBS 121167</strain>
    </source>
</reference>